<name>A0ABV4WT07_9CYAN</name>
<dbReference type="EMBL" id="JBHFNT010000241">
    <property type="protein sequence ID" value="MFB2838240.1"/>
    <property type="molecule type" value="Genomic_DNA"/>
</dbReference>
<reference evidence="2 3" key="1">
    <citation type="submission" date="2024-09" db="EMBL/GenBank/DDBJ databases">
        <title>Floridaenema gen nov. (Aerosakkonemataceae, Aerosakkonematales ord. nov., Cyanobacteria) from benthic tropical and subtropical fresh waters, with the description of four new species.</title>
        <authorList>
            <person name="Moretto J.A."/>
            <person name="Berthold D.E."/>
            <person name="Lefler F.W."/>
            <person name="Huang I.-S."/>
            <person name="Laughinghouse H. IV."/>
        </authorList>
    </citation>
    <scope>NUCLEOTIDE SEQUENCE [LARGE SCALE GENOMIC DNA]</scope>
    <source>
        <strain evidence="2 3">BLCC-F167</strain>
    </source>
</reference>
<proteinExistence type="predicted"/>
<dbReference type="Gene3D" id="1.20.120.1490">
    <property type="match status" value="1"/>
</dbReference>
<evidence type="ECO:0000313" key="3">
    <source>
        <dbReference type="Proteomes" id="UP001576780"/>
    </source>
</evidence>
<sequence length="131" mass="15082">MKFKLIALTTLTVVSLFSLNAAPIKAQINQFPALAGIELTEQQKSQITQLRQQTRTQVENILTAQQREDLKTSLGQKQDLESAVKSLNLTFQQRVQIRQIFQGVRQELNSILTPKQQQQLRRNIRATRQNR</sequence>
<evidence type="ECO:0000313" key="2">
    <source>
        <dbReference type="EMBL" id="MFB2838240.1"/>
    </source>
</evidence>
<organism evidence="2 3">
    <name type="scientific">Floridaenema evergladense BLCC-F167</name>
    <dbReference type="NCBI Taxonomy" id="3153639"/>
    <lineage>
        <taxon>Bacteria</taxon>
        <taxon>Bacillati</taxon>
        <taxon>Cyanobacteriota</taxon>
        <taxon>Cyanophyceae</taxon>
        <taxon>Oscillatoriophycideae</taxon>
        <taxon>Aerosakkonematales</taxon>
        <taxon>Aerosakkonemataceae</taxon>
        <taxon>Floridanema</taxon>
        <taxon>Floridanema evergladense</taxon>
    </lineage>
</organism>
<comment type="caution">
    <text evidence="2">The sequence shown here is derived from an EMBL/GenBank/DDBJ whole genome shotgun (WGS) entry which is preliminary data.</text>
</comment>
<protein>
    <submittedName>
        <fullName evidence="2">Spy/CpxP family protein refolding chaperone</fullName>
    </submittedName>
</protein>
<dbReference type="Proteomes" id="UP001576780">
    <property type="component" value="Unassembled WGS sequence"/>
</dbReference>
<keyword evidence="3" id="KW-1185">Reference proteome</keyword>
<feature type="chain" id="PRO_5046358151" evidence="1">
    <location>
        <begin position="27"/>
        <end position="131"/>
    </location>
</feature>
<keyword evidence="1" id="KW-0732">Signal</keyword>
<gene>
    <name evidence="2" type="ORF">ACE1CA_27425</name>
</gene>
<evidence type="ECO:0000256" key="1">
    <source>
        <dbReference type="SAM" id="SignalP"/>
    </source>
</evidence>
<dbReference type="RefSeq" id="WP_413280560.1">
    <property type="nucleotide sequence ID" value="NZ_JBHFNT010000241.1"/>
</dbReference>
<feature type="signal peptide" evidence="1">
    <location>
        <begin position="1"/>
        <end position="26"/>
    </location>
</feature>
<accession>A0ABV4WT07</accession>